<evidence type="ECO:0000259" key="7">
    <source>
        <dbReference type="Pfam" id="PF13480"/>
    </source>
</evidence>
<feature type="domain" description="BioF2-like acetyltransferase" evidence="7">
    <location>
        <begin position="149"/>
        <end position="281"/>
    </location>
</feature>
<comment type="similarity">
    <text evidence="1">Belongs to the FemABX family.</text>
</comment>
<protein>
    <submittedName>
        <fullName evidence="8">Peptidoglycan bridge formation protein FemAB</fullName>
    </submittedName>
</protein>
<keyword evidence="4" id="KW-0573">Peptidoglycan synthesis</keyword>
<evidence type="ECO:0000256" key="5">
    <source>
        <dbReference type="ARBA" id="ARBA00023315"/>
    </source>
</evidence>
<keyword evidence="9" id="KW-1185">Reference proteome</keyword>
<dbReference type="PANTHER" id="PTHR36174">
    <property type="entry name" value="LIPID II:GLYCINE GLYCYLTRANSFERASE"/>
    <property type="match status" value="1"/>
</dbReference>
<dbReference type="NCBIfam" id="TIGR03019">
    <property type="entry name" value="pepcterm_femAB"/>
    <property type="match status" value="1"/>
</dbReference>
<dbReference type="Gene3D" id="3.40.630.30">
    <property type="match status" value="1"/>
</dbReference>
<dbReference type="Proteomes" id="UP000095401">
    <property type="component" value="Chromosome"/>
</dbReference>
<evidence type="ECO:0000256" key="1">
    <source>
        <dbReference type="ARBA" id="ARBA00009943"/>
    </source>
</evidence>
<reference evidence="9" key="1">
    <citation type="submission" date="2016-09" db="EMBL/GenBank/DDBJ databases">
        <title>Acidihalobacter prosperus F5.</title>
        <authorList>
            <person name="Khaleque H.N."/>
            <person name="Ramsay J.P."/>
            <person name="Kaksonen A.H."/>
            <person name="Boxall N.J."/>
            <person name="Watkin E.L.J."/>
        </authorList>
    </citation>
    <scope>NUCLEOTIDE SEQUENCE [LARGE SCALE GENOMIC DNA]</scope>
    <source>
        <strain evidence="9">F5</strain>
    </source>
</reference>
<dbReference type="EMBL" id="CP017415">
    <property type="protein sequence ID" value="AOU98530.1"/>
    <property type="molecule type" value="Genomic_DNA"/>
</dbReference>
<dbReference type="GO" id="GO:0071555">
    <property type="term" value="P:cell wall organization"/>
    <property type="evidence" value="ECO:0007669"/>
    <property type="project" value="UniProtKB-KW"/>
</dbReference>
<evidence type="ECO:0000256" key="3">
    <source>
        <dbReference type="ARBA" id="ARBA00022960"/>
    </source>
</evidence>
<dbReference type="Pfam" id="PF13480">
    <property type="entry name" value="Acetyltransf_6"/>
    <property type="match status" value="1"/>
</dbReference>
<evidence type="ECO:0000313" key="9">
    <source>
        <dbReference type="Proteomes" id="UP000095401"/>
    </source>
</evidence>
<dbReference type="KEGG" id="aprs:BI364_11695"/>
<evidence type="ECO:0000256" key="2">
    <source>
        <dbReference type="ARBA" id="ARBA00022679"/>
    </source>
</evidence>
<dbReference type="GO" id="GO:0008360">
    <property type="term" value="P:regulation of cell shape"/>
    <property type="evidence" value="ECO:0007669"/>
    <property type="project" value="UniProtKB-KW"/>
</dbReference>
<dbReference type="GO" id="GO:0016755">
    <property type="term" value="F:aminoacyltransferase activity"/>
    <property type="evidence" value="ECO:0007669"/>
    <property type="project" value="InterPro"/>
</dbReference>
<dbReference type="PROSITE" id="PS51191">
    <property type="entry name" value="FEMABX"/>
    <property type="match status" value="1"/>
</dbReference>
<dbReference type="GO" id="GO:0009252">
    <property type="term" value="P:peptidoglycan biosynthetic process"/>
    <property type="evidence" value="ECO:0007669"/>
    <property type="project" value="UniProtKB-KW"/>
</dbReference>
<keyword evidence="5" id="KW-0012">Acyltransferase</keyword>
<dbReference type="AlphaFoldDB" id="A0A1D8IPW1"/>
<organism evidence="8 9">
    <name type="scientific">Acidihalobacter yilgarnensis</name>
    <dbReference type="NCBI Taxonomy" id="2819280"/>
    <lineage>
        <taxon>Bacteria</taxon>
        <taxon>Pseudomonadati</taxon>
        <taxon>Pseudomonadota</taxon>
        <taxon>Gammaproteobacteria</taxon>
        <taxon>Chromatiales</taxon>
        <taxon>Ectothiorhodospiraceae</taxon>
        <taxon>Acidihalobacter</taxon>
    </lineage>
</organism>
<proteinExistence type="inferred from homology"/>
<dbReference type="RefSeq" id="WP_070078890.1">
    <property type="nucleotide sequence ID" value="NZ_CP017415.1"/>
</dbReference>
<dbReference type="InterPro" id="IPR003447">
    <property type="entry name" value="FEMABX"/>
</dbReference>
<evidence type="ECO:0000313" key="8">
    <source>
        <dbReference type="EMBL" id="AOU98530.1"/>
    </source>
</evidence>
<evidence type="ECO:0000256" key="4">
    <source>
        <dbReference type="ARBA" id="ARBA00022984"/>
    </source>
</evidence>
<keyword evidence="6" id="KW-0961">Cell wall biogenesis/degradation</keyword>
<dbReference type="InterPro" id="IPR038740">
    <property type="entry name" value="BioF2-like_GNAT_dom"/>
</dbReference>
<dbReference type="SUPFAM" id="SSF55729">
    <property type="entry name" value="Acyl-CoA N-acyltransferases (Nat)"/>
    <property type="match status" value="2"/>
</dbReference>
<keyword evidence="3" id="KW-0133">Cell shape</keyword>
<dbReference type="InterPro" id="IPR017469">
    <property type="entry name" value="PEP-CTERM_FemAB-rel"/>
</dbReference>
<name>A0A1D8IPW1_9GAMM</name>
<dbReference type="InterPro" id="IPR016181">
    <property type="entry name" value="Acyl_CoA_acyltransferase"/>
</dbReference>
<accession>A0A1D8IPW1</accession>
<keyword evidence="2" id="KW-0808">Transferase</keyword>
<dbReference type="PANTHER" id="PTHR36174:SF1">
    <property type="entry name" value="LIPID II:GLYCINE GLYCYLTRANSFERASE"/>
    <property type="match status" value="1"/>
</dbReference>
<gene>
    <name evidence="8" type="ORF">BI364_11695</name>
</gene>
<evidence type="ECO:0000256" key="6">
    <source>
        <dbReference type="ARBA" id="ARBA00023316"/>
    </source>
</evidence>
<dbReference type="InterPro" id="IPR050644">
    <property type="entry name" value="PG_Glycine_Bridge_Synth"/>
</dbReference>
<sequence length="340" mass="39152">MNVRLVIESDRAPWDRFVAGHPEATFFHKFGWRDVLERAFNHKSYYLLAEREGAVVGVLPLARIKSRLFHDALISTPFCVYGGVLAVDSETSDALLENASEMARRMGVEYMELRQINSTQKDWPTKALYVTFRRALSESHDENMKSIPRKQRAVIRKGLNANLEVGVDANVDDFYRVYSESVRNLGTPVFSKRYTQILMDVFPGEVEIFTVRHLGVPVSSVMSFYFRDEVLPYYGGGSSAARDLKAYDLMYWELMRHAVDKGVRVFDFGRSKLDSGSYKYKMHWGFVPQPLHYQYDLIKIDEMPDVSPVNKKYIYFIKIWKKLPLSVSQVMGPPLARSLG</sequence>